<dbReference type="Proteomes" id="UP000335415">
    <property type="component" value="Unassembled WGS sequence"/>
</dbReference>
<evidence type="ECO:0000256" key="1">
    <source>
        <dbReference type="ARBA" id="ARBA00001946"/>
    </source>
</evidence>
<feature type="domain" description="GGDEF" evidence="11">
    <location>
        <begin position="354"/>
        <end position="486"/>
    </location>
</feature>
<dbReference type="CDD" id="cd01949">
    <property type="entry name" value="GGDEF"/>
    <property type="match status" value="1"/>
</dbReference>
<evidence type="ECO:0000256" key="2">
    <source>
        <dbReference type="ARBA" id="ARBA00004651"/>
    </source>
</evidence>
<dbReference type="EC" id="2.7.7.65" evidence="4"/>
<dbReference type="SUPFAM" id="SSF55073">
    <property type="entry name" value="Nucleotide cyclase"/>
    <property type="match status" value="1"/>
</dbReference>
<evidence type="ECO:0000256" key="4">
    <source>
        <dbReference type="ARBA" id="ARBA00012528"/>
    </source>
</evidence>
<dbReference type="PANTHER" id="PTHR45138">
    <property type="entry name" value="REGULATORY COMPONENTS OF SENSORY TRANSDUCTION SYSTEM"/>
    <property type="match status" value="1"/>
</dbReference>
<dbReference type="GO" id="GO:0005886">
    <property type="term" value="C:plasma membrane"/>
    <property type="evidence" value="ECO:0007669"/>
    <property type="project" value="UniProtKB-SubCell"/>
</dbReference>
<keyword evidence="13" id="KW-1185">Reference proteome</keyword>
<dbReference type="GO" id="GO:1902201">
    <property type="term" value="P:negative regulation of bacterial-type flagellum-dependent cell motility"/>
    <property type="evidence" value="ECO:0007669"/>
    <property type="project" value="TreeGrafter"/>
</dbReference>
<evidence type="ECO:0000313" key="12">
    <source>
        <dbReference type="EMBL" id="KAA9000602.1"/>
    </source>
</evidence>
<reference evidence="12 13" key="1">
    <citation type="submission" date="2019-09" db="EMBL/GenBank/DDBJ databases">
        <authorList>
            <person name="Li Y."/>
        </authorList>
    </citation>
    <scope>NUCLEOTIDE SEQUENCE [LARGE SCALE GENOMIC DNA]</scope>
    <source>
        <strain evidence="12 13">L3-3HA</strain>
    </source>
</reference>
<comment type="catalytic activity">
    <reaction evidence="9">
        <text>2 GTP = 3',3'-c-di-GMP + 2 diphosphate</text>
        <dbReference type="Rhea" id="RHEA:24898"/>
        <dbReference type="ChEBI" id="CHEBI:33019"/>
        <dbReference type="ChEBI" id="CHEBI:37565"/>
        <dbReference type="ChEBI" id="CHEBI:58805"/>
        <dbReference type="EC" id="2.7.7.65"/>
    </reaction>
</comment>
<comment type="pathway">
    <text evidence="3">Purine metabolism; 3',5'-cyclic di-GMP biosynthesis.</text>
</comment>
<evidence type="ECO:0000256" key="7">
    <source>
        <dbReference type="ARBA" id="ARBA00022989"/>
    </source>
</evidence>
<dbReference type="NCBIfam" id="TIGR00254">
    <property type="entry name" value="GGDEF"/>
    <property type="match status" value="1"/>
</dbReference>
<keyword evidence="8 10" id="KW-0472">Membrane</keyword>
<dbReference type="Gene3D" id="3.30.70.270">
    <property type="match status" value="1"/>
</dbReference>
<feature type="transmembrane region" description="Helical" evidence="10">
    <location>
        <begin position="12"/>
        <end position="32"/>
    </location>
</feature>
<evidence type="ECO:0000259" key="11">
    <source>
        <dbReference type="PROSITE" id="PS50887"/>
    </source>
</evidence>
<dbReference type="InterPro" id="IPR050469">
    <property type="entry name" value="Diguanylate_Cyclase"/>
</dbReference>
<evidence type="ECO:0000256" key="3">
    <source>
        <dbReference type="ARBA" id="ARBA00004665"/>
    </source>
</evidence>
<protein>
    <recommendedName>
        <fullName evidence="4">diguanylate cyclase</fullName>
        <ecNumber evidence="4">2.7.7.65</ecNumber>
    </recommendedName>
</protein>
<dbReference type="OrthoDB" id="5496380at2"/>
<comment type="subcellular location">
    <subcellularLocation>
        <location evidence="2">Cell membrane</location>
        <topology evidence="2">Multi-pass membrane protein</topology>
    </subcellularLocation>
</comment>
<proteinExistence type="predicted"/>
<sequence>MIRPYWLNKKGAIILFTAMLLVAFFIISWSSYQVARQSLIQEIEENSLPLTGDNVYSEIQQDLLRPIFISSLMAHDTFVRDWLLNNETDSQAMIRYLHEIDRRFDTVEAYFVSDKTRRYYDPQRVLGTVSEQSADDKWYFDVKSLPADQAWMVDLRTDPEDRTQLDIFINYKVMDYDDNVIGVTGVGISVEKIRHFIEDYQQRYNRTIYFIDKTGEVTLHGQHFKRPLNIRRQTGLAPLTTAILTVPGGAWQYQADGRQIYLHTRYIPEFDWYLMIEQTNHPAEQKLWLTLMQNMGISAAVSALFLFFLWLTIGGYQRRLERMATTDKLTGLMNRQAFEDQFRRISPLTRHGQRQRSLLLLDVDHFKQVNDRDGHIAGDRVLQHIATLIQNSIRTSDQACRWGGEEFAILLEDCGEEAAFERAEALRVRIGESVTESDHRPIQVTISCGVAESFAQETLDALINRADVALYQAKQQGRNRSVRADLPERRGA</sequence>
<name>A0A5J5G297_9GAMM</name>
<keyword evidence="7 10" id="KW-1133">Transmembrane helix</keyword>
<comment type="caution">
    <text evidence="12">The sequence shown here is derived from an EMBL/GenBank/DDBJ whole genome shotgun (WGS) entry which is preliminary data.</text>
</comment>
<dbReference type="FunFam" id="3.30.70.270:FF:000001">
    <property type="entry name" value="Diguanylate cyclase domain protein"/>
    <property type="match status" value="1"/>
</dbReference>
<gene>
    <name evidence="12" type="ORF">FJU30_10270</name>
</gene>
<comment type="cofactor">
    <cofactor evidence="1">
        <name>Mg(2+)</name>
        <dbReference type="ChEBI" id="CHEBI:18420"/>
    </cofactor>
</comment>
<accession>A0A5J5G297</accession>
<dbReference type="GO" id="GO:0043709">
    <property type="term" value="P:cell adhesion involved in single-species biofilm formation"/>
    <property type="evidence" value="ECO:0007669"/>
    <property type="project" value="TreeGrafter"/>
</dbReference>
<feature type="transmembrane region" description="Helical" evidence="10">
    <location>
        <begin position="287"/>
        <end position="313"/>
    </location>
</feature>
<evidence type="ECO:0000256" key="5">
    <source>
        <dbReference type="ARBA" id="ARBA00022475"/>
    </source>
</evidence>
<dbReference type="EMBL" id="VYKJ01000004">
    <property type="protein sequence ID" value="KAA9000602.1"/>
    <property type="molecule type" value="Genomic_DNA"/>
</dbReference>
<keyword evidence="6 10" id="KW-0812">Transmembrane</keyword>
<evidence type="ECO:0000313" key="13">
    <source>
        <dbReference type="Proteomes" id="UP000335415"/>
    </source>
</evidence>
<dbReference type="AlphaFoldDB" id="A0A5J5G297"/>
<dbReference type="PROSITE" id="PS50887">
    <property type="entry name" value="GGDEF"/>
    <property type="match status" value="1"/>
</dbReference>
<dbReference type="Pfam" id="PF00990">
    <property type="entry name" value="GGDEF"/>
    <property type="match status" value="1"/>
</dbReference>
<evidence type="ECO:0000256" key="6">
    <source>
        <dbReference type="ARBA" id="ARBA00022692"/>
    </source>
</evidence>
<organism evidence="12 13">
    <name type="scientific">Affinibrenneria salicis</name>
    <dbReference type="NCBI Taxonomy" id="2590031"/>
    <lineage>
        <taxon>Bacteria</taxon>
        <taxon>Pseudomonadati</taxon>
        <taxon>Pseudomonadota</taxon>
        <taxon>Gammaproteobacteria</taxon>
        <taxon>Enterobacterales</taxon>
        <taxon>Pectobacteriaceae</taxon>
        <taxon>Affinibrenneria</taxon>
    </lineage>
</organism>
<dbReference type="InterPro" id="IPR033479">
    <property type="entry name" value="dCache_1"/>
</dbReference>
<keyword evidence="5" id="KW-1003">Cell membrane</keyword>
<dbReference type="Gene3D" id="3.30.450.20">
    <property type="entry name" value="PAS domain"/>
    <property type="match status" value="1"/>
</dbReference>
<dbReference type="PANTHER" id="PTHR45138:SF9">
    <property type="entry name" value="DIGUANYLATE CYCLASE DGCM-RELATED"/>
    <property type="match status" value="1"/>
</dbReference>
<dbReference type="InterPro" id="IPR000160">
    <property type="entry name" value="GGDEF_dom"/>
</dbReference>
<evidence type="ECO:0000256" key="8">
    <source>
        <dbReference type="ARBA" id="ARBA00023136"/>
    </source>
</evidence>
<evidence type="ECO:0000256" key="9">
    <source>
        <dbReference type="ARBA" id="ARBA00034247"/>
    </source>
</evidence>
<dbReference type="InterPro" id="IPR043128">
    <property type="entry name" value="Rev_trsase/Diguanyl_cyclase"/>
</dbReference>
<dbReference type="RefSeq" id="WP_150434870.1">
    <property type="nucleotide sequence ID" value="NZ_VYKJ01000004.1"/>
</dbReference>
<dbReference type="InterPro" id="IPR029787">
    <property type="entry name" value="Nucleotide_cyclase"/>
</dbReference>
<dbReference type="SMART" id="SM00267">
    <property type="entry name" value="GGDEF"/>
    <property type="match status" value="1"/>
</dbReference>
<dbReference type="Pfam" id="PF02743">
    <property type="entry name" value="dCache_1"/>
    <property type="match status" value="1"/>
</dbReference>
<dbReference type="GO" id="GO:0052621">
    <property type="term" value="F:diguanylate cyclase activity"/>
    <property type="evidence" value="ECO:0007669"/>
    <property type="project" value="UniProtKB-EC"/>
</dbReference>
<evidence type="ECO:0000256" key="10">
    <source>
        <dbReference type="SAM" id="Phobius"/>
    </source>
</evidence>